<comment type="caution">
    <text evidence="1">The sequence shown here is derived from an EMBL/GenBank/DDBJ whole genome shotgun (WGS) entry which is preliminary data.</text>
</comment>
<protein>
    <submittedName>
        <fullName evidence="1">Uncharacterized protein</fullName>
    </submittedName>
</protein>
<organism evidence="1 2">
    <name type="scientific">Pleurotus cornucopiae</name>
    <name type="common">Cornucopia mushroom</name>
    <dbReference type="NCBI Taxonomy" id="5321"/>
    <lineage>
        <taxon>Eukaryota</taxon>
        <taxon>Fungi</taxon>
        <taxon>Dikarya</taxon>
        <taxon>Basidiomycota</taxon>
        <taxon>Agaricomycotina</taxon>
        <taxon>Agaricomycetes</taxon>
        <taxon>Agaricomycetidae</taxon>
        <taxon>Agaricales</taxon>
        <taxon>Pleurotineae</taxon>
        <taxon>Pleurotaceae</taxon>
        <taxon>Pleurotus</taxon>
    </lineage>
</organism>
<sequence>MANYLPVLLVSVSTNAIPDDSSLSTLPTAQVDYLSHEWQEEDVWKSWRNMTKQKKEIANGVRLENASWRTWWKQRNKLKTVTPETLNWLKDSDVTWLYGPLHTAVDWFPPSRPPPCSSNADADSHPNANSPQPTPLDLESPSLNPKHKPILKHRSISELLTSDLPASPLFSPAESEEEDNGQPEPSLQHLAVNDFTDNNALADPDSFPHATLSRPRLMHTKSDTHVTRWGPSRAFRKDSPPRFVSNSLNTGDGADSEAVSATSQSPSGSGSHAEGSDTPLHHSGNATGSHPHVAIPSARYDEPQSALSTASVNGFHQKKKHISFNTYVEQCIAIDKPKSESPRPFERTGSIYGHGWEYDEGYDEDDEDGFSGVCAIESDSDSDYNPDDRRIYDTSESAIDDEDEDEEDEDILHIRTPSSPKYNPIRSTSKSSVRSSTSVDTNASISTSVSNSTASTSSSSSSSSTSRRIPRRNSAPTRRRASLGLPTGPALFDPHQRLHAAPMIRGTSDSSSTSGPSEKQLGKDREHPIHVTIAPIAPTFLKTSSLGEEESVEEGYPWSGFGFDNDFGYGCDPFGWGSMHGGRVAGGGQVPENGSTGAWSAPGAGGNMKRTQQEDGYIPRAVRAETPVELVYAPRVGNGYNVRYENPEIVHREDVNADSAPSPRRRAQFSVGDPDDLVEDYRSPPELVGRVTVTPASPTHSPSSSVTLSATSRVYTNDNGVPTPPAIQVGGNGVDGDDPYDYFGGPDLGEDFSSTSSGRRWTKKPQPPQKVAPPEEDERGRERSRSRSRSNSRSNSASLSVSRSRSRSRTPSPSLVSANTSSSTSPEQTLNARQSKSPSASPGISPVNLPKRTGSFELRQTSPPAMLSPPLRGRSIGGAGGGESRGRSITRTPSSSFSDRERSSCHSSPIGSSSPEGSSIGLSGAAVYGVYANGRVGVERGGDAKGTERQRGRPRIGRNLSSSTSVSPVDSSARDAGTSSLVEAALAAASSASSAGSSPSTLKEFNSAQSGLWPKASTSSSSSSSSTISEASSVATVKPPTSDQPVSVPIPSASQGMVSKEQGRSESDRSAVELEGPTTLGRAAGMLSSYLALWPAAGTA</sequence>
<proteinExistence type="predicted"/>
<keyword evidence="2" id="KW-1185">Reference proteome</keyword>
<accession>A0ACB7J253</accession>
<dbReference type="EMBL" id="WQMT02000004">
    <property type="protein sequence ID" value="KAG9224104.1"/>
    <property type="molecule type" value="Genomic_DNA"/>
</dbReference>
<dbReference type="Proteomes" id="UP000824881">
    <property type="component" value="Unassembled WGS sequence"/>
</dbReference>
<name>A0ACB7J253_PLECO</name>
<gene>
    <name evidence="1" type="ORF">CCMSSC00406_0006772</name>
</gene>
<evidence type="ECO:0000313" key="1">
    <source>
        <dbReference type="EMBL" id="KAG9224104.1"/>
    </source>
</evidence>
<evidence type="ECO:0000313" key="2">
    <source>
        <dbReference type="Proteomes" id="UP000824881"/>
    </source>
</evidence>
<reference evidence="1 2" key="1">
    <citation type="journal article" date="2021" name="Appl. Environ. Microbiol.">
        <title>Genetic linkage and physical mapping for an oyster mushroom Pleurotus cornucopiae and QTL analysis for the trait cap color.</title>
        <authorList>
            <person name="Zhang Y."/>
            <person name="Gao W."/>
            <person name="Sonnenberg A."/>
            <person name="Chen Q."/>
            <person name="Zhang J."/>
            <person name="Huang C."/>
        </authorList>
    </citation>
    <scope>NUCLEOTIDE SEQUENCE [LARGE SCALE GENOMIC DNA]</scope>
    <source>
        <strain evidence="1">CCMSSC00406</strain>
    </source>
</reference>